<dbReference type="SUPFAM" id="SSF55729">
    <property type="entry name" value="Acyl-CoA N-acyltransferases (Nat)"/>
    <property type="match status" value="1"/>
</dbReference>
<dbReference type="PANTHER" id="PTHR43792">
    <property type="entry name" value="GNAT FAMILY, PUTATIVE (AFU_ORTHOLOGUE AFUA_3G00765)-RELATED-RELATED"/>
    <property type="match status" value="1"/>
</dbReference>
<evidence type="ECO:0000256" key="1">
    <source>
        <dbReference type="SAM" id="MobiDB-lite"/>
    </source>
</evidence>
<comment type="caution">
    <text evidence="3">The sequence shown here is derived from an EMBL/GenBank/DDBJ whole genome shotgun (WGS) entry which is preliminary data.</text>
</comment>
<organism evidence="3 4">
    <name type="scientific">Shewanella surugensis</name>
    <dbReference type="NCBI Taxonomy" id="212020"/>
    <lineage>
        <taxon>Bacteria</taxon>
        <taxon>Pseudomonadati</taxon>
        <taxon>Pseudomonadota</taxon>
        <taxon>Gammaproteobacteria</taxon>
        <taxon>Alteromonadales</taxon>
        <taxon>Shewanellaceae</taxon>
        <taxon>Shewanella</taxon>
    </lineage>
</organism>
<name>A0ABT0LGE4_9GAMM</name>
<dbReference type="InterPro" id="IPR051531">
    <property type="entry name" value="N-acetyltransferase"/>
</dbReference>
<sequence length="194" mass="22128">MQQKSNSVTHNSSIIKEQKTQTHNDIHLVSHNKKQTIQLRRIQLSDAPTVKQLMTTEICQTLSIAPITTINQAHDFILGKNSNQNIRLGISHRRYGLIGGISYCTQKNNLDQTVVLFSYWLGQQYQRQGYTFNALSQLFKQLENKGSTQFLAKVYPSNVPSQNLLKKLAFQYNEISSSKDPSVFVHFTRDIISA</sequence>
<dbReference type="InterPro" id="IPR016181">
    <property type="entry name" value="Acyl_CoA_acyltransferase"/>
</dbReference>
<evidence type="ECO:0000313" key="3">
    <source>
        <dbReference type="EMBL" id="MCL1126555.1"/>
    </source>
</evidence>
<dbReference type="Pfam" id="PF13302">
    <property type="entry name" value="Acetyltransf_3"/>
    <property type="match status" value="1"/>
</dbReference>
<feature type="region of interest" description="Disordered" evidence="1">
    <location>
        <begin position="1"/>
        <end position="26"/>
    </location>
</feature>
<dbReference type="RefSeq" id="WP_248941957.1">
    <property type="nucleotide sequence ID" value="NZ_JAKIKS010000093.1"/>
</dbReference>
<protein>
    <submittedName>
        <fullName evidence="3">GNAT family N-acetyltransferase</fullName>
    </submittedName>
</protein>
<dbReference type="Gene3D" id="3.40.630.30">
    <property type="match status" value="1"/>
</dbReference>
<reference evidence="3 4" key="1">
    <citation type="submission" date="2022-01" db="EMBL/GenBank/DDBJ databases">
        <title>Whole genome-based taxonomy of the Shewanellaceae.</title>
        <authorList>
            <person name="Martin-Rodriguez A.J."/>
        </authorList>
    </citation>
    <scope>NUCLEOTIDE SEQUENCE [LARGE SCALE GENOMIC DNA]</scope>
    <source>
        <strain evidence="3 4">DSM 17177</strain>
    </source>
</reference>
<evidence type="ECO:0000313" key="4">
    <source>
        <dbReference type="Proteomes" id="UP001203423"/>
    </source>
</evidence>
<dbReference type="Proteomes" id="UP001203423">
    <property type="component" value="Unassembled WGS sequence"/>
</dbReference>
<keyword evidence="4" id="KW-1185">Reference proteome</keyword>
<gene>
    <name evidence="3" type="ORF">L2764_19205</name>
</gene>
<accession>A0ABT0LGE4</accession>
<dbReference type="EMBL" id="JAKIKS010000093">
    <property type="protein sequence ID" value="MCL1126555.1"/>
    <property type="molecule type" value="Genomic_DNA"/>
</dbReference>
<feature type="compositionally biased region" description="Basic and acidic residues" evidence="1">
    <location>
        <begin position="16"/>
        <end position="26"/>
    </location>
</feature>
<feature type="domain" description="N-acetyltransferase" evidence="2">
    <location>
        <begin position="38"/>
        <end position="171"/>
    </location>
</feature>
<dbReference type="InterPro" id="IPR000182">
    <property type="entry name" value="GNAT_dom"/>
</dbReference>
<proteinExistence type="predicted"/>
<feature type="compositionally biased region" description="Polar residues" evidence="1">
    <location>
        <begin position="1"/>
        <end position="15"/>
    </location>
</feature>
<evidence type="ECO:0000259" key="2">
    <source>
        <dbReference type="Pfam" id="PF13302"/>
    </source>
</evidence>